<dbReference type="eggNOG" id="ENOG5031H3V">
    <property type="taxonomic scope" value="Bacteria"/>
</dbReference>
<keyword evidence="2" id="KW-1185">Reference proteome</keyword>
<dbReference type="Proteomes" id="UP000028091">
    <property type="component" value="Unassembled WGS sequence"/>
</dbReference>
<reference evidence="1 2" key="1">
    <citation type="submission" date="2012-09" db="EMBL/GenBank/DDBJ databases">
        <title>Genome Sequence of Bacillus sp. DW5-4.</title>
        <authorList>
            <person name="Lai Q."/>
            <person name="Liu Y."/>
            <person name="Shao Z."/>
        </authorList>
    </citation>
    <scope>NUCLEOTIDE SEQUENCE [LARGE SCALE GENOMIC DNA]</scope>
    <source>
        <strain evidence="1 2">DW5-4</strain>
    </source>
</reference>
<organism evidence="1 2">
    <name type="scientific">Bacillus zhangzhouensis</name>
    <dbReference type="NCBI Taxonomy" id="1178540"/>
    <lineage>
        <taxon>Bacteria</taxon>
        <taxon>Bacillati</taxon>
        <taxon>Bacillota</taxon>
        <taxon>Bacilli</taxon>
        <taxon>Bacillales</taxon>
        <taxon>Bacillaceae</taxon>
        <taxon>Bacillus</taxon>
    </lineage>
</organism>
<gene>
    <name evidence="1" type="ORF">BA70_12570</name>
</gene>
<evidence type="ECO:0000313" key="1">
    <source>
        <dbReference type="EMBL" id="KEP25019.1"/>
    </source>
</evidence>
<protein>
    <submittedName>
        <fullName evidence="1">Uncharacterized protein</fullName>
    </submittedName>
</protein>
<dbReference type="OrthoDB" id="2938115at2"/>
<dbReference type="AlphaFoldDB" id="A0A081L6Z3"/>
<dbReference type="EMBL" id="JOTP01000035">
    <property type="protein sequence ID" value="KEP25019.1"/>
    <property type="molecule type" value="Genomic_DNA"/>
</dbReference>
<dbReference type="RefSeq" id="WP_034324934.1">
    <property type="nucleotide sequence ID" value="NZ_JAVIKA010000002.1"/>
</dbReference>
<comment type="caution">
    <text evidence="1">The sequence shown here is derived from an EMBL/GenBank/DDBJ whole genome shotgun (WGS) entry which is preliminary data.</text>
</comment>
<proteinExistence type="predicted"/>
<evidence type="ECO:0000313" key="2">
    <source>
        <dbReference type="Proteomes" id="UP000028091"/>
    </source>
</evidence>
<accession>A0A081L6Z3</accession>
<sequence length="72" mass="8566">MENKEEKTEKLLLELREELQMLEHQNKERYKWSASTLLGVIALLIDKGVITPEEVEMYKTKAEMQTFHTQKD</sequence>
<name>A0A081L6Z3_9BACI</name>